<evidence type="ECO:0000313" key="9">
    <source>
        <dbReference type="Proteomes" id="UP001596403"/>
    </source>
</evidence>
<accession>A0ABW1YYQ0</accession>
<keyword evidence="4" id="KW-0238">DNA-binding</keyword>
<dbReference type="PANTHER" id="PTHR48111:SF1">
    <property type="entry name" value="TWO-COMPONENT RESPONSE REGULATOR ORR33"/>
    <property type="match status" value="1"/>
</dbReference>
<keyword evidence="5" id="KW-0804">Transcription</keyword>
<dbReference type="Proteomes" id="UP001596403">
    <property type="component" value="Unassembled WGS sequence"/>
</dbReference>
<evidence type="ECO:0000256" key="6">
    <source>
        <dbReference type="PROSITE-ProRule" id="PRU00169"/>
    </source>
</evidence>
<dbReference type="SMART" id="SM00448">
    <property type="entry name" value="REC"/>
    <property type="match status" value="1"/>
</dbReference>
<dbReference type="Pfam" id="PF00072">
    <property type="entry name" value="Response_reg"/>
    <property type="match status" value="1"/>
</dbReference>
<evidence type="ECO:0000256" key="4">
    <source>
        <dbReference type="ARBA" id="ARBA00023125"/>
    </source>
</evidence>
<evidence type="ECO:0000313" key="8">
    <source>
        <dbReference type="EMBL" id="MFC6641003.1"/>
    </source>
</evidence>
<feature type="modified residue" description="4-aspartylphosphate" evidence="6">
    <location>
        <position position="56"/>
    </location>
</feature>
<evidence type="ECO:0000259" key="7">
    <source>
        <dbReference type="PROSITE" id="PS50110"/>
    </source>
</evidence>
<evidence type="ECO:0000256" key="1">
    <source>
        <dbReference type="ARBA" id="ARBA00022553"/>
    </source>
</evidence>
<dbReference type="SUPFAM" id="SSF52172">
    <property type="entry name" value="CheY-like"/>
    <property type="match status" value="1"/>
</dbReference>
<proteinExistence type="predicted"/>
<evidence type="ECO:0000256" key="3">
    <source>
        <dbReference type="ARBA" id="ARBA00023015"/>
    </source>
</evidence>
<evidence type="ECO:0000256" key="5">
    <source>
        <dbReference type="ARBA" id="ARBA00023163"/>
    </source>
</evidence>
<dbReference type="RefSeq" id="WP_132444965.1">
    <property type="nucleotide sequence ID" value="NZ_JBHSWA010000001.1"/>
</dbReference>
<gene>
    <name evidence="8" type="ORF">ACFQAU_03850</name>
</gene>
<keyword evidence="2" id="KW-0902">Two-component regulatory system</keyword>
<dbReference type="InterPro" id="IPR001789">
    <property type="entry name" value="Sig_transdc_resp-reg_receiver"/>
</dbReference>
<dbReference type="InterPro" id="IPR011006">
    <property type="entry name" value="CheY-like_superfamily"/>
</dbReference>
<dbReference type="PANTHER" id="PTHR48111">
    <property type="entry name" value="REGULATOR OF RPOS"/>
    <property type="match status" value="1"/>
</dbReference>
<comment type="caution">
    <text evidence="8">The sequence shown here is derived from an EMBL/GenBank/DDBJ whole genome shotgun (WGS) entry which is preliminary data.</text>
</comment>
<dbReference type="PROSITE" id="PS50110">
    <property type="entry name" value="RESPONSE_REGULATORY"/>
    <property type="match status" value="1"/>
</dbReference>
<evidence type="ECO:0000256" key="2">
    <source>
        <dbReference type="ARBA" id="ARBA00023012"/>
    </source>
</evidence>
<dbReference type="EMBL" id="JBHSWA010000001">
    <property type="protein sequence ID" value="MFC6641003.1"/>
    <property type="molecule type" value="Genomic_DNA"/>
</dbReference>
<organism evidence="8 9">
    <name type="scientific">Sulfitobacter profundi</name>
    <dbReference type="NCBI Taxonomy" id="2679961"/>
    <lineage>
        <taxon>Bacteria</taxon>
        <taxon>Pseudomonadati</taxon>
        <taxon>Pseudomonadota</taxon>
        <taxon>Alphaproteobacteria</taxon>
        <taxon>Rhodobacterales</taxon>
        <taxon>Roseobacteraceae</taxon>
        <taxon>Sulfitobacter</taxon>
    </lineage>
</organism>
<reference evidence="9" key="1">
    <citation type="journal article" date="2019" name="Int. J. Syst. Evol. Microbiol.">
        <title>The Global Catalogue of Microorganisms (GCM) 10K type strain sequencing project: providing services to taxonomists for standard genome sequencing and annotation.</title>
        <authorList>
            <consortium name="The Broad Institute Genomics Platform"/>
            <consortium name="The Broad Institute Genome Sequencing Center for Infectious Disease"/>
            <person name="Wu L."/>
            <person name="Ma J."/>
        </authorList>
    </citation>
    <scope>NUCLEOTIDE SEQUENCE [LARGE SCALE GENOMIC DNA]</scope>
    <source>
        <strain evidence="9">NBRC 111368</strain>
    </source>
</reference>
<name>A0ABW1YYQ0_9RHOB</name>
<sequence length="321" mass="34647">MSPRIIAVDDSDIAQDFINATLSELGFDDVVSFIDPRAALDAIESDEAAADLILMDIMMPDIDGIELCARIRALDRWSDVPIIMLTSRTDMGSLSEAFMAGANDYVTKPFNQIELQARMRSCLRLKSELDRRRSGENRGARRRAVQSFSEATVPSLFGSKGGFQGNLMSLSPAMQKDLGLIVFRIDGDRDQADAARGQRQELQHLVAGLFGKVDIPARDGFSHWEDDLFVYGSLHADHAQLEARAQQFISAVAEASASVKEGWTSRPLSVSACVVPPSDAAVATSLARGIQGVESAGKTGATGTICLAANDIGHLPRNGQH</sequence>
<dbReference type="InterPro" id="IPR039420">
    <property type="entry name" value="WalR-like"/>
</dbReference>
<keyword evidence="1 6" id="KW-0597">Phosphoprotein</keyword>
<protein>
    <submittedName>
        <fullName evidence="8">PleD family two-component system response regulator</fullName>
    </submittedName>
</protein>
<dbReference type="Gene3D" id="3.40.50.2300">
    <property type="match status" value="1"/>
</dbReference>
<keyword evidence="3" id="KW-0805">Transcription regulation</keyword>
<feature type="domain" description="Response regulatory" evidence="7">
    <location>
        <begin position="4"/>
        <end position="123"/>
    </location>
</feature>
<keyword evidence="9" id="KW-1185">Reference proteome</keyword>